<evidence type="ECO:0000313" key="16">
    <source>
        <dbReference type="EMBL" id="TKC39115.1"/>
    </source>
</evidence>
<keyword evidence="3" id="KW-0597">Phosphoprotein</keyword>
<proteinExistence type="inferred from homology"/>
<comment type="similarity">
    <text evidence="12">Belongs to the G-protein coupled receptor 1 family.</text>
</comment>
<evidence type="ECO:0000313" key="17">
    <source>
        <dbReference type="Proteomes" id="UP000308365"/>
    </source>
</evidence>
<dbReference type="PANTHER" id="PTHR10489">
    <property type="entry name" value="CELL ADHESION MOLECULE"/>
    <property type="match status" value="1"/>
</dbReference>
<evidence type="ECO:0000256" key="12">
    <source>
        <dbReference type="RuleBase" id="RU000688"/>
    </source>
</evidence>
<feature type="transmembrane region" description="Helical" evidence="14">
    <location>
        <begin position="176"/>
        <end position="195"/>
    </location>
</feature>
<dbReference type="SUPFAM" id="SSF81321">
    <property type="entry name" value="Family A G protein-coupled receptor-like"/>
    <property type="match status" value="1"/>
</dbReference>
<dbReference type="Gene3D" id="1.20.1070.10">
    <property type="entry name" value="Rhodopsin 7-helix transmembrane proteins"/>
    <property type="match status" value="1"/>
</dbReference>
<evidence type="ECO:0000256" key="4">
    <source>
        <dbReference type="ARBA" id="ARBA00022692"/>
    </source>
</evidence>
<dbReference type="Proteomes" id="UP000308365">
    <property type="component" value="Unassembled WGS sequence"/>
</dbReference>
<dbReference type="GO" id="GO:0060326">
    <property type="term" value="P:cell chemotaxis"/>
    <property type="evidence" value="ECO:0007669"/>
    <property type="project" value="TreeGrafter"/>
</dbReference>
<dbReference type="AlphaFoldDB" id="A0A4U1ER89"/>
<dbReference type="InterPro" id="IPR050119">
    <property type="entry name" value="CCR1-9-like"/>
</dbReference>
<protein>
    <recommendedName>
        <fullName evidence="10">G-protein coupled receptor 15</fullName>
    </recommendedName>
</protein>
<evidence type="ECO:0000256" key="7">
    <source>
        <dbReference type="ARBA" id="ARBA00023136"/>
    </source>
</evidence>
<dbReference type="GO" id="GO:0007204">
    <property type="term" value="P:positive regulation of cytosolic calcium ion concentration"/>
    <property type="evidence" value="ECO:0007669"/>
    <property type="project" value="TreeGrafter"/>
</dbReference>
<dbReference type="CDD" id="cd15194">
    <property type="entry name" value="7tmA_GPR15"/>
    <property type="match status" value="1"/>
</dbReference>
<evidence type="ECO:0000256" key="5">
    <source>
        <dbReference type="ARBA" id="ARBA00022989"/>
    </source>
</evidence>
<comment type="caution">
    <text evidence="16">The sequence shown here is derived from an EMBL/GenBank/DDBJ whole genome shotgun (WGS) entry which is preliminary data.</text>
</comment>
<feature type="transmembrane region" description="Helical" evidence="14">
    <location>
        <begin position="260"/>
        <end position="284"/>
    </location>
</feature>
<sequence length="561" mass="63434">MTLKGPEHRERRFAQAGRLALSPRGAHPGAGGGRDQPELQRGSPPRSPARGLSKKIYQIWHLLDPVMDPEATTVYLEYFYVTSQNPDIDETHSHVPYTSVFLPVFYTVVFLTGALGNVILMSALHFKRGSRRLIDIFIINLAASDFIFIITLPLWVDKEASLGLWRTGSFLCKGSSYMISVNMHCNVFLLTCMSVDRYLAIMCPAVSRKIRNRDCAYGVCASVWCISCLLGLPTLLSRELTLIDGKPYCAEKRATPVKLAWGLVALIFTFFAPLVSIVTCYCCITRKLCVRYQQSGKHNRKLRKSIKVIFIVVAAFVFSWLPFNTFKLLAIVSGLQQDLYFPSAFLQWGMEVSGPLAFANSGISPFIYYIFDSYIRRAIVHCLCPCLKKYDFGSSTETSDLTKALSNFIQAEDFARRRKRNLDPHDPSYRAPKWTTFKGFCPLVSGEKCGDNAEFEVENVTSSNHKRLRSSKHTIVIYLLVQDKAHSHKHTFSPFGPYGKKKTDLIFLGAPQFIHSNESKSPLSENNTKIQEKAVMFINSHIHLQARTEALAHQLYSFFPR</sequence>
<dbReference type="GO" id="GO:0019722">
    <property type="term" value="P:calcium-mediated signaling"/>
    <property type="evidence" value="ECO:0007669"/>
    <property type="project" value="TreeGrafter"/>
</dbReference>
<keyword evidence="4 12" id="KW-0812">Transmembrane</keyword>
<feature type="transmembrane region" description="Helical" evidence="14">
    <location>
        <begin position="305"/>
        <end position="323"/>
    </location>
</feature>
<feature type="transmembrane region" description="Helical" evidence="14">
    <location>
        <begin position="136"/>
        <end position="156"/>
    </location>
</feature>
<evidence type="ECO:0000256" key="3">
    <source>
        <dbReference type="ARBA" id="ARBA00022553"/>
    </source>
</evidence>
<keyword evidence="8 12" id="KW-0675">Receptor</keyword>
<dbReference type="FunFam" id="1.20.1070.10:FF:000187">
    <property type="entry name" value="G-protein coupled receptor 15"/>
    <property type="match status" value="1"/>
</dbReference>
<dbReference type="InterPro" id="IPR017452">
    <property type="entry name" value="GPCR_Rhodpsn_7TM"/>
</dbReference>
<evidence type="ECO:0000256" key="8">
    <source>
        <dbReference type="ARBA" id="ARBA00023170"/>
    </source>
</evidence>
<feature type="region of interest" description="Disordered" evidence="13">
    <location>
        <begin position="1"/>
        <end position="50"/>
    </location>
</feature>
<feature type="compositionally biased region" description="Basic and acidic residues" evidence="13">
    <location>
        <begin position="1"/>
        <end position="13"/>
    </location>
</feature>
<accession>A0A4U1ER89</accession>
<dbReference type="Pfam" id="PF00001">
    <property type="entry name" value="7tm_1"/>
    <property type="match status" value="1"/>
</dbReference>
<evidence type="ECO:0000256" key="14">
    <source>
        <dbReference type="SAM" id="Phobius"/>
    </source>
</evidence>
<dbReference type="PRINTS" id="PR00237">
    <property type="entry name" value="GPCRRHODOPSN"/>
</dbReference>
<gene>
    <name evidence="16" type="ORF">EI555_003891</name>
</gene>
<dbReference type="PROSITE" id="PS00237">
    <property type="entry name" value="G_PROTEIN_RECEP_F1_1"/>
    <property type="match status" value="1"/>
</dbReference>
<dbReference type="PANTHER" id="PTHR10489:SF954">
    <property type="entry name" value="G PROTEIN-COUPLED RECEPTOR 25"/>
    <property type="match status" value="1"/>
</dbReference>
<reference evidence="17" key="1">
    <citation type="journal article" date="2019" name="IScience">
        <title>Narwhal Genome Reveals Long-Term Low Genetic Diversity despite Current Large Abundance Size.</title>
        <authorList>
            <person name="Westbury M.V."/>
            <person name="Petersen B."/>
            <person name="Garde E."/>
            <person name="Heide-Jorgensen M.P."/>
            <person name="Lorenzen E.D."/>
        </authorList>
    </citation>
    <scope>NUCLEOTIDE SEQUENCE [LARGE SCALE GENOMIC DNA]</scope>
</reference>
<comment type="function">
    <text evidence="11">G protein-coupled receptor that plays an important role in immune homeostasis. Acts via its natural ligand GPR15LG, a chemokine-like polypeptide strongly expressed in gastrointestinal tissues. GPR15-GPR15LG signaling axis regulates intestinal homeostasis and inflammation through the migration of immune cells. Controls thereby the specific homing of T-cells, particularly FOXP3+ regulatory T-cells (Tregs), to the large intestine lamina propria. Also required for skin localization of thymus-derived dendritic epidermal T-cells. Plays an important role in mediating cytoprotective function as well as angiogenesis of thrombomodulin. Mechanistically, preferentially signals through the Gi/o pathway to inhibit adenylate cyclase activity and activate a phosphatidylinositol-calcium second messenger system that regulates the release of Ca(2+) ions from intracellular stores.</text>
</comment>
<evidence type="ECO:0000256" key="2">
    <source>
        <dbReference type="ARBA" id="ARBA00022475"/>
    </source>
</evidence>
<evidence type="ECO:0000256" key="9">
    <source>
        <dbReference type="ARBA" id="ARBA00023224"/>
    </source>
</evidence>
<evidence type="ECO:0000259" key="15">
    <source>
        <dbReference type="PROSITE" id="PS50262"/>
    </source>
</evidence>
<feature type="transmembrane region" description="Helical" evidence="14">
    <location>
        <begin position="215"/>
        <end position="236"/>
    </location>
</feature>
<evidence type="ECO:0000256" key="6">
    <source>
        <dbReference type="ARBA" id="ARBA00023040"/>
    </source>
</evidence>
<dbReference type="GO" id="GO:0016493">
    <property type="term" value="F:C-C chemokine receptor activity"/>
    <property type="evidence" value="ECO:0007669"/>
    <property type="project" value="TreeGrafter"/>
</dbReference>
<name>A0A4U1ER89_MONMO</name>
<dbReference type="PROSITE" id="PS50262">
    <property type="entry name" value="G_PROTEIN_RECEP_F1_2"/>
    <property type="match status" value="1"/>
</dbReference>
<organism evidence="16 17">
    <name type="scientific">Monodon monoceros</name>
    <name type="common">Narwhal</name>
    <name type="synonym">Ceratodon monodon</name>
    <dbReference type="NCBI Taxonomy" id="40151"/>
    <lineage>
        <taxon>Eukaryota</taxon>
        <taxon>Metazoa</taxon>
        <taxon>Chordata</taxon>
        <taxon>Craniata</taxon>
        <taxon>Vertebrata</taxon>
        <taxon>Euteleostomi</taxon>
        <taxon>Mammalia</taxon>
        <taxon>Eutheria</taxon>
        <taxon>Laurasiatheria</taxon>
        <taxon>Artiodactyla</taxon>
        <taxon>Whippomorpha</taxon>
        <taxon>Cetacea</taxon>
        <taxon>Odontoceti</taxon>
        <taxon>Monodontidae</taxon>
        <taxon>Monodon</taxon>
    </lineage>
</organism>
<evidence type="ECO:0000256" key="1">
    <source>
        <dbReference type="ARBA" id="ARBA00004651"/>
    </source>
</evidence>
<feature type="domain" description="G-protein coupled receptors family 1 profile" evidence="15">
    <location>
        <begin position="116"/>
        <end position="368"/>
    </location>
</feature>
<keyword evidence="7 14" id="KW-0472">Membrane</keyword>
<evidence type="ECO:0000256" key="13">
    <source>
        <dbReference type="SAM" id="MobiDB-lite"/>
    </source>
</evidence>
<feature type="transmembrane region" description="Helical" evidence="14">
    <location>
        <begin position="352"/>
        <end position="371"/>
    </location>
</feature>
<keyword evidence="9 12" id="KW-0807">Transducer</keyword>
<evidence type="ECO:0000256" key="10">
    <source>
        <dbReference type="ARBA" id="ARBA00070824"/>
    </source>
</evidence>
<feature type="transmembrane region" description="Helical" evidence="14">
    <location>
        <begin position="104"/>
        <end position="124"/>
    </location>
</feature>
<dbReference type="InterPro" id="IPR000276">
    <property type="entry name" value="GPCR_Rhodpsn"/>
</dbReference>
<keyword evidence="6 12" id="KW-0297">G-protein coupled receptor</keyword>
<dbReference type="GO" id="GO:0019957">
    <property type="term" value="F:C-C chemokine binding"/>
    <property type="evidence" value="ECO:0007669"/>
    <property type="project" value="TreeGrafter"/>
</dbReference>
<evidence type="ECO:0000256" key="11">
    <source>
        <dbReference type="ARBA" id="ARBA00093298"/>
    </source>
</evidence>
<dbReference type="GO" id="GO:0009897">
    <property type="term" value="C:external side of plasma membrane"/>
    <property type="evidence" value="ECO:0007669"/>
    <property type="project" value="TreeGrafter"/>
</dbReference>
<keyword evidence="5 14" id="KW-1133">Transmembrane helix</keyword>
<dbReference type="GO" id="GO:0006955">
    <property type="term" value="P:immune response"/>
    <property type="evidence" value="ECO:0007669"/>
    <property type="project" value="TreeGrafter"/>
</dbReference>
<dbReference type="EMBL" id="RWIC01000905">
    <property type="protein sequence ID" value="TKC39115.1"/>
    <property type="molecule type" value="Genomic_DNA"/>
</dbReference>
<comment type="subcellular location">
    <subcellularLocation>
        <location evidence="1">Cell membrane</location>
        <topology evidence="1">Multi-pass membrane protein</topology>
    </subcellularLocation>
</comment>
<keyword evidence="2" id="KW-1003">Cell membrane</keyword>